<evidence type="ECO:0000313" key="1">
    <source>
        <dbReference type="EMBL" id="SPJ30881.1"/>
    </source>
</evidence>
<proteinExistence type="predicted"/>
<accession>A0A2R8CEL2</accession>
<dbReference type="EMBL" id="ONZG01000014">
    <property type="protein sequence ID" value="SPJ30881.1"/>
    <property type="molecule type" value="Genomic_DNA"/>
</dbReference>
<protein>
    <submittedName>
        <fullName evidence="1">Uncharacterized protein</fullName>
    </submittedName>
</protein>
<name>A0A2R8CEL2_9RHOB</name>
<sequence length="203" mass="22972">MRLKCQITVARRMIHARIEAALSGSWTYLAELFEDLLKRLPRRNTTSETLSKLLAGFKELQDRVEATYFEAQGTDEVVDNPAEIKEQVPSKTQEMDPTEVIPEPHILTTNQLNPVICIRSIDEHRADAAPKSQTKDPADSELEEWVEETRKKRETALDLPSVMQAFPETASWARNMGGYLKDWSDLHRVAGKLGPMIGVLSMP</sequence>
<keyword evidence="2" id="KW-1185">Reference proteome</keyword>
<reference evidence="2" key="1">
    <citation type="submission" date="2018-03" db="EMBL/GenBank/DDBJ databases">
        <authorList>
            <person name="Rodrigo-Torres L."/>
            <person name="Arahal R. D."/>
            <person name="Lucena T."/>
        </authorList>
    </citation>
    <scope>NUCLEOTIDE SEQUENCE [LARGE SCALE GENOMIC DNA]</scope>
    <source>
        <strain evidence="2">CECT 7615</strain>
    </source>
</reference>
<organism evidence="1 2">
    <name type="scientific">Falsiruegeria mediterranea M17</name>
    <dbReference type="NCBI Taxonomy" id="1200281"/>
    <lineage>
        <taxon>Bacteria</taxon>
        <taxon>Pseudomonadati</taxon>
        <taxon>Pseudomonadota</taxon>
        <taxon>Alphaproteobacteria</taxon>
        <taxon>Rhodobacterales</taxon>
        <taxon>Roseobacteraceae</taxon>
        <taxon>Falsiruegeria</taxon>
    </lineage>
</organism>
<gene>
    <name evidence="1" type="ORF">TRM7615_04418</name>
</gene>
<evidence type="ECO:0000313" key="2">
    <source>
        <dbReference type="Proteomes" id="UP000244898"/>
    </source>
</evidence>
<dbReference type="AlphaFoldDB" id="A0A2R8CEL2"/>
<dbReference type="Proteomes" id="UP000244898">
    <property type="component" value="Unassembled WGS sequence"/>
</dbReference>